<evidence type="ECO:0000256" key="3">
    <source>
        <dbReference type="ARBA" id="ARBA00022692"/>
    </source>
</evidence>
<keyword evidence="6" id="KW-0811">Translocation</keyword>
<evidence type="ECO:0000256" key="2">
    <source>
        <dbReference type="ARBA" id="ARBA00022448"/>
    </source>
</evidence>
<accession>A0ABY5ZMA9</accession>
<gene>
    <name evidence="9" type="ORF">L9S41_00310</name>
</gene>
<dbReference type="EMBL" id="CP092109">
    <property type="protein sequence ID" value="UWZ79856.1"/>
    <property type="molecule type" value="Genomic_DNA"/>
</dbReference>
<proteinExistence type="predicted"/>
<evidence type="ECO:0000256" key="5">
    <source>
        <dbReference type="ARBA" id="ARBA00022989"/>
    </source>
</evidence>
<protein>
    <submittedName>
        <fullName evidence="9">Twin-arginine translocase TatA/TatE family subunit</fullName>
    </submittedName>
</protein>
<keyword evidence="3 8" id="KW-0812">Transmembrane</keyword>
<comment type="subcellular location">
    <subcellularLocation>
        <location evidence="1">Membrane</location>
        <topology evidence="1">Single-pass membrane protein</topology>
    </subcellularLocation>
</comment>
<dbReference type="RefSeq" id="WP_260748208.1">
    <property type="nucleotide sequence ID" value="NZ_CP092109.1"/>
</dbReference>
<sequence>MFGFGIWEIAILIVILVVLFGARRAGTIVRRGLEVHDQVNQARSGLRSFFSLDTLLGRNRNRKP</sequence>
<evidence type="ECO:0000313" key="9">
    <source>
        <dbReference type="EMBL" id="UWZ79856.1"/>
    </source>
</evidence>
<feature type="transmembrane region" description="Helical" evidence="8">
    <location>
        <begin position="6"/>
        <end position="22"/>
    </location>
</feature>
<dbReference type="Gene3D" id="1.20.5.3310">
    <property type="match status" value="1"/>
</dbReference>
<organism evidence="9 10">
    <name type="scientific">Geoalkalibacter halelectricus</name>
    <dbReference type="NCBI Taxonomy" id="2847045"/>
    <lineage>
        <taxon>Bacteria</taxon>
        <taxon>Pseudomonadati</taxon>
        <taxon>Thermodesulfobacteriota</taxon>
        <taxon>Desulfuromonadia</taxon>
        <taxon>Desulfuromonadales</taxon>
        <taxon>Geoalkalibacteraceae</taxon>
        <taxon>Geoalkalibacter</taxon>
    </lineage>
</organism>
<name>A0ABY5ZMA9_9BACT</name>
<evidence type="ECO:0000256" key="6">
    <source>
        <dbReference type="ARBA" id="ARBA00023010"/>
    </source>
</evidence>
<evidence type="ECO:0000256" key="8">
    <source>
        <dbReference type="SAM" id="Phobius"/>
    </source>
</evidence>
<keyword evidence="4" id="KW-0653">Protein transport</keyword>
<evidence type="ECO:0000256" key="1">
    <source>
        <dbReference type="ARBA" id="ARBA00004167"/>
    </source>
</evidence>
<keyword evidence="2" id="KW-0813">Transport</keyword>
<reference evidence="9" key="1">
    <citation type="journal article" date="2022" name="Environ. Microbiol.">
        <title>Geoalkalibacter halelectricus SAP #1 sp. nov. possessing extracellular electron transfer and mineral#reducing capabilities from a haloalkaline environment.</title>
        <authorList>
            <person name="Yadav S."/>
            <person name="Singh R."/>
            <person name="Sundharam S.S."/>
            <person name="Chaudhary S."/>
            <person name="Krishnamurthi S."/>
            <person name="Patil S.A."/>
        </authorList>
    </citation>
    <scope>NUCLEOTIDE SEQUENCE</scope>
    <source>
        <strain evidence="9">SAP-1</strain>
    </source>
</reference>
<dbReference type="InterPro" id="IPR003369">
    <property type="entry name" value="TatA/B/E"/>
</dbReference>
<keyword evidence="7 8" id="KW-0472">Membrane</keyword>
<dbReference type="Proteomes" id="UP001060414">
    <property type="component" value="Chromosome"/>
</dbReference>
<dbReference type="Pfam" id="PF02416">
    <property type="entry name" value="TatA_B_E"/>
    <property type="match status" value="1"/>
</dbReference>
<evidence type="ECO:0000256" key="4">
    <source>
        <dbReference type="ARBA" id="ARBA00022927"/>
    </source>
</evidence>
<evidence type="ECO:0000313" key="10">
    <source>
        <dbReference type="Proteomes" id="UP001060414"/>
    </source>
</evidence>
<keyword evidence="10" id="KW-1185">Reference proteome</keyword>
<evidence type="ECO:0000256" key="7">
    <source>
        <dbReference type="ARBA" id="ARBA00023136"/>
    </source>
</evidence>
<keyword evidence="5 8" id="KW-1133">Transmembrane helix</keyword>